<dbReference type="SUPFAM" id="SSF49785">
    <property type="entry name" value="Galactose-binding domain-like"/>
    <property type="match status" value="1"/>
</dbReference>
<evidence type="ECO:0000256" key="2">
    <source>
        <dbReference type="ARBA" id="ARBA00009141"/>
    </source>
</evidence>
<dbReference type="RefSeq" id="WP_179299541.1">
    <property type="nucleotide sequence ID" value="NZ_MQWD01000001.1"/>
</dbReference>
<dbReference type="InterPro" id="IPR022409">
    <property type="entry name" value="PKD/Chitinase_dom"/>
</dbReference>
<feature type="domain" description="PKD" evidence="12">
    <location>
        <begin position="528"/>
        <end position="616"/>
    </location>
</feature>
<dbReference type="Gene3D" id="2.60.120.430">
    <property type="entry name" value="Galactose-binding lectin"/>
    <property type="match status" value="1"/>
</dbReference>
<dbReference type="Gene3D" id="2.60.40.10">
    <property type="entry name" value="Immunoglobulins"/>
    <property type="match status" value="2"/>
</dbReference>
<evidence type="ECO:0000256" key="7">
    <source>
        <dbReference type="ARBA" id="ARBA00023136"/>
    </source>
</evidence>
<evidence type="ECO:0000256" key="1">
    <source>
        <dbReference type="ARBA" id="ARBA00004115"/>
    </source>
</evidence>
<sequence>MVLSGHLPRALALFAATFAALLTASTALAQSPVIRFENLDGAPFPDRLVMSRIGTLAAPPEANGVHDVARVRLRNEGTAALTVSALTLAGPFELVAPPALPFSVPAGGTADLAVRLIAETGTLNNGTRGTHSGALTVGSNDPARPSAAVTLRGYWQSVSENNKEPSLVQLVEQLFGYKTKVLLSGQSINNRGRVERVGDEVLSSYWRAADSAQPITVRQLAAYHGCCTTGDPIYWFVRGSSSANLIFRHRPADGQTVLPRINMSTTDLAAGSFDPSPGAVFGFRVSGAEWSDPYRNDPTPDDCSSGAGTCGHHVRFWPAKDPSGAPIPNAYLMGMDFAGINYDFNDNVYLVSNVTPADPVAATVPARLNAGGPAVTTGGVAYESSRFTTNGQGYTPTCDLGDIAGTTDDDLYRTELEPVTGSAPKAFALNVPVPNGAYTVRLHFAEIYWGSCGAPAATVGKRVFSVTMEGQRVLTDLDIFAEVGVRAALVKTFQTTVTGNVLNVSFLASKDNPMLSAIEVISGAANQPPVASFTATASPSNPLAFTFDGSGSTDSAGTIASYAWAFGDGTTGTGATTAHTYAAAGTYTATLTVTDDQGATGTASQSVTATAPTPSGSGPFLESGGLVVAEAENANESVARGGQSWTATPASGAVGTALGALPNTGANINAGFVDTAPELRFRAQFSTPGTYYVWGRVLAGSDADDSFHAGIDGTGPASADRLVSTVRNGFSWANRTMDQNSRATLTVGSAGEHVISVWMREDGLVLDRLLLTTDASYTPTGTGPAESPRSSGNAPPIAEAGSVTVSQASGSAWNTVLLQRSFSDPIVIMAPPSYSDPAPLTIRVRNVTGTGFEFQLDEWDYLDGVHGTETVPYLVVERGVHTLAGGQLLEAGTAVAHGGFQVVSLSAPFAAAPVVLTQVVTATAPQAATVRLRNVGTTSFQARLQAQESIPGFGQETLAYVAVTPGGTAGELEVNRTTNRVTNTAGAISFGAPFATAPVVVATMQTTNGADPSALRALSLSPSGIEVRVEEEQSADAETSHGAEVVGYAALKAGPIYAAPPSPLVAQGPSGSLAAAALPEEYVLEPNRPNPFRSRTILRYALPEDAAVRLTVFDALGRRVAVLVDEAQPAGWHEASFDPAGLATGVYVCRLEAGPFARSMRMALVR</sequence>
<dbReference type="Pfam" id="PF11721">
    <property type="entry name" value="Malectin"/>
    <property type="match status" value="1"/>
</dbReference>
<dbReference type="InterPro" id="IPR008979">
    <property type="entry name" value="Galactose-bd-like_sf"/>
</dbReference>
<dbReference type="PANTHER" id="PTHR13460:SF0">
    <property type="entry name" value="MALECTIN"/>
    <property type="match status" value="1"/>
</dbReference>
<protein>
    <recommendedName>
        <fullName evidence="12">PKD domain-containing protein</fullName>
    </recommendedName>
</protein>
<dbReference type="Pfam" id="PF17829">
    <property type="entry name" value="GH115_C"/>
    <property type="match status" value="1"/>
</dbReference>
<gene>
    <name evidence="13" type="ORF">BSZ37_08890</name>
</gene>
<proteinExistence type="inferred from homology"/>
<name>A0A271IZY0_9BACT</name>
<dbReference type="InterPro" id="IPR013783">
    <property type="entry name" value="Ig-like_fold"/>
</dbReference>
<dbReference type="GO" id="GO:0016020">
    <property type="term" value="C:membrane"/>
    <property type="evidence" value="ECO:0007669"/>
    <property type="project" value="TreeGrafter"/>
</dbReference>
<evidence type="ECO:0000256" key="10">
    <source>
        <dbReference type="SAM" id="MobiDB-lite"/>
    </source>
</evidence>
<dbReference type="InterPro" id="IPR039155">
    <property type="entry name" value="MLEC"/>
</dbReference>
<evidence type="ECO:0000256" key="6">
    <source>
        <dbReference type="ARBA" id="ARBA00022989"/>
    </source>
</evidence>
<comment type="similarity">
    <text evidence="2">Belongs to the malectin family.</text>
</comment>
<dbReference type="Gene3D" id="2.60.120.1620">
    <property type="match status" value="1"/>
</dbReference>
<feature type="signal peptide" evidence="11">
    <location>
        <begin position="1"/>
        <end position="29"/>
    </location>
</feature>
<evidence type="ECO:0000256" key="5">
    <source>
        <dbReference type="ARBA" id="ARBA00022824"/>
    </source>
</evidence>
<comment type="caution">
    <text evidence="13">The sequence shown here is derived from an EMBL/GenBank/DDBJ whole genome shotgun (WGS) entry which is preliminary data.</text>
</comment>
<keyword evidence="5" id="KW-0256">Endoplasmic reticulum</keyword>
<dbReference type="InterPro" id="IPR041437">
    <property type="entry name" value="GH115_C"/>
</dbReference>
<keyword evidence="6" id="KW-1133">Transmembrane helix</keyword>
<dbReference type="Pfam" id="PF18911">
    <property type="entry name" value="PKD_4"/>
    <property type="match status" value="1"/>
</dbReference>
<evidence type="ECO:0000256" key="8">
    <source>
        <dbReference type="ARBA" id="ARBA00023180"/>
    </source>
</evidence>
<evidence type="ECO:0000259" key="12">
    <source>
        <dbReference type="PROSITE" id="PS50093"/>
    </source>
</evidence>
<organism evidence="13 14">
    <name type="scientific">Rubrivirga marina</name>
    <dbReference type="NCBI Taxonomy" id="1196024"/>
    <lineage>
        <taxon>Bacteria</taxon>
        <taxon>Pseudomonadati</taxon>
        <taxon>Rhodothermota</taxon>
        <taxon>Rhodothermia</taxon>
        <taxon>Rhodothermales</taxon>
        <taxon>Rubricoccaceae</taxon>
        <taxon>Rubrivirga</taxon>
    </lineage>
</organism>
<dbReference type="PROSITE" id="PS50093">
    <property type="entry name" value="PKD"/>
    <property type="match status" value="1"/>
</dbReference>
<feature type="compositionally biased region" description="Polar residues" evidence="10">
    <location>
        <begin position="597"/>
        <end position="616"/>
    </location>
</feature>
<keyword evidence="14" id="KW-1185">Reference proteome</keyword>
<evidence type="ECO:0000256" key="3">
    <source>
        <dbReference type="ARBA" id="ARBA00022692"/>
    </source>
</evidence>
<reference evidence="13 14" key="1">
    <citation type="submission" date="2016-11" db="EMBL/GenBank/DDBJ databases">
        <title>Study of marine rhodopsin-containing bacteria.</title>
        <authorList>
            <person name="Yoshizawa S."/>
            <person name="Kumagai Y."/>
            <person name="Kogure K."/>
        </authorList>
    </citation>
    <scope>NUCLEOTIDE SEQUENCE [LARGE SCALE GENOMIC DNA]</scope>
    <source>
        <strain evidence="13 14">SAORIC-28</strain>
    </source>
</reference>
<dbReference type="SMART" id="SM00089">
    <property type="entry name" value="PKD"/>
    <property type="match status" value="1"/>
</dbReference>
<comment type="subcellular location">
    <subcellularLocation>
        <location evidence="1">Endoplasmic reticulum membrane</location>
        <topology evidence="1">Single-pass type I membrane protein</topology>
    </subcellularLocation>
</comment>
<evidence type="ECO:0000313" key="14">
    <source>
        <dbReference type="Proteomes" id="UP000216339"/>
    </source>
</evidence>
<dbReference type="EMBL" id="MQWD01000001">
    <property type="protein sequence ID" value="PAP76548.1"/>
    <property type="molecule type" value="Genomic_DNA"/>
</dbReference>
<keyword evidence="8" id="KW-0325">Glycoprotein</keyword>
<keyword evidence="3" id="KW-0812">Transmembrane</keyword>
<evidence type="ECO:0000256" key="9">
    <source>
        <dbReference type="ARBA" id="ARBA00023277"/>
    </source>
</evidence>
<accession>A0A271IZY0</accession>
<dbReference type="PANTHER" id="PTHR13460">
    <property type="match status" value="1"/>
</dbReference>
<keyword evidence="4 11" id="KW-0732">Signal</keyword>
<dbReference type="SUPFAM" id="SSF49299">
    <property type="entry name" value="PKD domain"/>
    <property type="match status" value="1"/>
</dbReference>
<evidence type="ECO:0000256" key="11">
    <source>
        <dbReference type="SAM" id="SignalP"/>
    </source>
</evidence>
<dbReference type="InterPro" id="IPR035986">
    <property type="entry name" value="PKD_dom_sf"/>
</dbReference>
<feature type="region of interest" description="Disordered" evidence="10">
    <location>
        <begin position="777"/>
        <end position="797"/>
    </location>
</feature>
<evidence type="ECO:0000256" key="4">
    <source>
        <dbReference type="ARBA" id="ARBA00022729"/>
    </source>
</evidence>
<dbReference type="GO" id="GO:0030246">
    <property type="term" value="F:carbohydrate binding"/>
    <property type="evidence" value="ECO:0007669"/>
    <property type="project" value="InterPro"/>
</dbReference>
<dbReference type="InterPro" id="IPR021720">
    <property type="entry name" value="Malectin_dom"/>
</dbReference>
<keyword evidence="7" id="KW-0472">Membrane</keyword>
<keyword evidence="9" id="KW-0119">Carbohydrate metabolism</keyword>
<dbReference type="Proteomes" id="UP000216339">
    <property type="component" value="Unassembled WGS sequence"/>
</dbReference>
<evidence type="ECO:0000313" key="13">
    <source>
        <dbReference type="EMBL" id="PAP76548.1"/>
    </source>
</evidence>
<dbReference type="InterPro" id="IPR000601">
    <property type="entry name" value="PKD_dom"/>
</dbReference>
<feature type="chain" id="PRO_5013238785" description="PKD domain-containing protein" evidence="11">
    <location>
        <begin position="30"/>
        <end position="1166"/>
    </location>
</feature>
<dbReference type="AlphaFoldDB" id="A0A271IZY0"/>
<feature type="region of interest" description="Disordered" evidence="10">
    <location>
        <begin position="597"/>
        <end position="618"/>
    </location>
</feature>